<dbReference type="Pfam" id="PF00652">
    <property type="entry name" value="Ricin_B_lectin"/>
    <property type="match status" value="1"/>
</dbReference>
<protein>
    <recommendedName>
        <fullName evidence="2">Ricin B lectin domain-containing protein</fullName>
    </recommendedName>
</protein>
<name>A0A2N5XWX2_9HYPH</name>
<comment type="caution">
    <text evidence="3">The sequence shown here is derived from an EMBL/GenBank/DDBJ whole genome shotgun (WGS) entry which is preliminary data.</text>
</comment>
<evidence type="ECO:0000313" key="4">
    <source>
        <dbReference type="Proteomes" id="UP000234881"/>
    </source>
</evidence>
<dbReference type="SUPFAM" id="SSF50370">
    <property type="entry name" value="Ricin B-like lectins"/>
    <property type="match status" value="1"/>
</dbReference>
<keyword evidence="4" id="KW-1185">Reference proteome</keyword>
<dbReference type="OrthoDB" id="7843947at2"/>
<feature type="chain" id="PRO_5014749682" description="Ricin B lectin domain-containing protein" evidence="1">
    <location>
        <begin position="25"/>
        <end position="181"/>
    </location>
</feature>
<gene>
    <name evidence="3" type="ORF">C0081_01825</name>
</gene>
<keyword evidence="1" id="KW-0732">Signal</keyword>
<dbReference type="RefSeq" id="WP_101532082.1">
    <property type="nucleotide sequence ID" value="NZ_PKUQ01000001.1"/>
</dbReference>
<dbReference type="EMBL" id="PKUQ01000001">
    <property type="protein sequence ID" value="PLW79000.1"/>
    <property type="molecule type" value="Genomic_DNA"/>
</dbReference>
<evidence type="ECO:0000256" key="1">
    <source>
        <dbReference type="SAM" id="SignalP"/>
    </source>
</evidence>
<proteinExistence type="predicted"/>
<evidence type="ECO:0000313" key="3">
    <source>
        <dbReference type="EMBL" id="PLW79000.1"/>
    </source>
</evidence>
<feature type="signal peptide" evidence="1">
    <location>
        <begin position="1"/>
        <end position="24"/>
    </location>
</feature>
<accession>A0A2N5XWX2</accession>
<evidence type="ECO:0000259" key="2">
    <source>
        <dbReference type="Pfam" id="PF00652"/>
    </source>
</evidence>
<dbReference type="InterPro" id="IPR035992">
    <property type="entry name" value="Ricin_B-like_lectins"/>
</dbReference>
<dbReference type="AlphaFoldDB" id="A0A2N5XWX2"/>
<dbReference type="Proteomes" id="UP000234881">
    <property type="component" value="Unassembled WGS sequence"/>
</dbReference>
<dbReference type="Gene3D" id="2.80.10.50">
    <property type="match status" value="1"/>
</dbReference>
<sequence length="181" mass="19238">MKNKFSRLTAFILATGIAASTVLADDVEVTLKDDLDGMLNGYCLDISGGGDGVDPSKGLQSHTCYSYRGSLGEDQVVDSEKLAKGTIYLPRFEVCATMTGLEAGATVALKACDGGALQSFDFTDEGLIKPASTPDMCLTPGKETRLGRGGTSQHQIKSLTLQSCTDAMAPYQLWHTRSKDD</sequence>
<reference evidence="3 4" key="1">
    <citation type="submission" date="2018-01" db="EMBL/GenBank/DDBJ databases">
        <title>The draft genome sequence of Cohaesibacter sp. H1304.</title>
        <authorList>
            <person name="Wang N.-N."/>
            <person name="Du Z.-J."/>
        </authorList>
    </citation>
    <scope>NUCLEOTIDE SEQUENCE [LARGE SCALE GENOMIC DNA]</scope>
    <source>
        <strain evidence="3 4">H1304</strain>
    </source>
</reference>
<dbReference type="InterPro" id="IPR000772">
    <property type="entry name" value="Ricin_B_lectin"/>
</dbReference>
<organism evidence="3 4">
    <name type="scientific">Cohaesibacter celericrescens</name>
    <dbReference type="NCBI Taxonomy" id="2067669"/>
    <lineage>
        <taxon>Bacteria</taxon>
        <taxon>Pseudomonadati</taxon>
        <taxon>Pseudomonadota</taxon>
        <taxon>Alphaproteobacteria</taxon>
        <taxon>Hyphomicrobiales</taxon>
        <taxon>Cohaesibacteraceae</taxon>
    </lineage>
</organism>
<dbReference type="PROSITE" id="PS50231">
    <property type="entry name" value="RICIN_B_LECTIN"/>
    <property type="match status" value="1"/>
</dbReference>
<feature type="domain" description="Ricin B lectin" evidence="2">
    <location>
        <begin position="93"/>
        <end position="179"/>
    </location>
</feature>